<evidence type="ECO:0000313" key="5">
    <source>
        <dbReference type="Proteomes" id="UP000517759"/>
    </source>
</evidence>
<dbReference type="AlphaFoldDB" id="A0A7W6AKJ6"/>
<accession>A0A7W6AKJ6</accession>
<dbReference type="InterPro" id="IPR036291">
    <property type="entry name" value="NAD(P)-bd_dom_sf"/>
</dbReference>
<reference evidence="6" key="2">
    <citation type="journal article" date="2019" name="Int. J. Syst. Evol. Microbiol.">
        <title>The Global Catalogue of Microorganisms (GCM) 10K type strain sequencing project: providing services to taxonomists for standard genome sequencing and annotation.</title>
        <authorList>
            <consortium name="The Broad Institute Genomics Platform"/>
            <consortium name="The Broad Institute Genome Sequencing Center for Infectious Disease"/>
            <person name="Wu L."/>
            <person name="Ma J."/>
        </authorList>
    </citation>
    <scope>NUCLEOTIDE SEQUENCE [LARGE SCALE GENOMIC DNA]</scope>
    <source>
        <strain evidence="6">NBRC 107710</strain>
    </source>
</reference>
<dbReference type="InterPro" id="IPR002347">
    <property type="entry name" value="SDR_fam"/>
</dbReference>
<evidence type="ECO:0000313" key="6">
    <source>
        <dbReference type="Proteomes" id="UP001156881"/>
    </source>
</evidence>
<dbReference type="PANTHER" id="PTHR43157:SF31">
    <property type="entry name" value="PHOSPHATIDYLINOSITOL-GLYCAN BIOSYNTHESIS CLASS F PROTEIN"/>
    <property type="match status" value="1"/>
</dbReference>
<dbReference type="PRINTS" id="PR00081">
    <property type="entry name" value="GDHRDH"/>
</dbReference>
<dbReference type="Gene3D" id="3.40.50.720">
    <property type="entry name" value="NAD(P)-binding Rossmann-like Domain"/>
    <property type="match status" value="1"/>
</dbReference>
<keyword evidence="6" id="KW-1185">Reference proteome</keyword>
<sequence>MRSKSCLVTGASSGIGFETALGLSRAGARVGIVGRSRERTEAAAARIRAAAGGPVDTFVADLSSQAETRRLADEVLALYPRLDLLVNNAGAIFDRRMVTVDGLERTWALDHLAYLQLTLALLDRLKASAPARIVNLSSAAHTRGRIALDDLNGERTFGGMKAYSQAKLGNLLFTYALGRRLEGSGVTVNAVHPGVVASGFAKNLNGPLGVAWGLMRPFLISTADGARTTLHVATAPELERISGRYFAKSRETTSSARSLDEAMQEQVWSVSLKQLSLTDAAAGGITPSLPPS</sequence>
<evidence type="ECO:0000256" key="2">
    <source>
        <dbReference type="RuleBase" id="RU000363"/>
    </source>
</evidence>
<comment type="caution">
    <text evidence="4">The sequence shown here is derived from an EMBL/GenBank/DDBJ whole genome shotgun (WGS) entry which is preliminary data.</text>
</comment>
<evidence type="ECO:0000313" key="3">
    <source>
        <dbReference type="EMBL" id="GLS43866.1"/>
    </source>
</evidence>
<dbReference type="Pfam" id="PF00106">
    <property type="entry name" value="adh_short"/>
    <property type="match status" value="1"/>
</dbReference>
<dbReference type="EMBL" id="BSPG01000007">
    <property type="protein sequence ID" value="GLS43866.1"/>
    <property type="molecule type" value="Genomic_DNA"/>
</dbReference>
<reference evidence="3" key="4">
    <citation type="submission" date="2023-01" db="EMBL/GenBank/DDBJ databases">
        <title>Draft genome sequence of Methylobacterium brachythecii strain NBRC 107710.</title>
        <authorList>
            <person name="Sun Q."/>
            <person name="Mori K."/>
        </authorList>
    </citation>
    <scope>NUCLEOTIDE SEQUENCE</scope>
    <source>
        <strain evidence="3">NBRC 107710</strain>
    </source>
</reference>
<dbReference type="SUPFAM" id="SSF51735">
    <property type="entry name" value="NAD(P)-binding Rossmann-fold domains"/>
    <property type="match status" value="1"/>
</dbReference>
<dbReference type="CDD" id="cd05327">
    <property type="entry name" value="retinol-DH_like_SDR_c_like"/>
    <property type="match status" value="1"/>
</dbReference>
<gene>
    <name evidence="3" type="ORF">GCM10007884_18510</name>
    <name evidence="4" type="ORF">GGR33_002442</name>
</gene>
<reference evidence="4 5" key="3">
    <citation type="submission" date="2020-08" db="EMBL/GenBank/DDBJ databases">
        <title>Genomic Encyclopedia of Type Strains, Phase IV (KMG-IV): sequencing the most valuable type-strain genomes for metagenomic binning, comparative biology and taxonomic classification.</title>
        <authorList>
            <person name="Goeker M."/>
        </authorList>
    </citation>
    <scope>NUCLEOTIDE SEQUENCE [LARGE SCALE GENOMIC DNA]</scope>
    <source>
        <strain evidence="4 5">DSM 24105</strain>
    </source>
</reference>
<comment type="similarity">
    <text evidence="2">Belongs to the short-chain dehydrogenases/reductases (SDR) family.</text>
</comment>
<dbReference type="PRINTS" id="PR00080">
    <property type="entry name" value="SDRFAMILY"/>
</dbReference>
<reference evidence="3" key="1">
    <citation type="journal article" date="2014" name="Int. J. Syst. Evol. Microbiol.">
        <title>Complete genome of a new Firmicutes species belonging to the dominant human colonic microbiota ('Ruminococcus bicirculans') reveals two chromosomes and a selective capacity to utilize plant glucans.</title>
        <authorList>
            <consortium name="NISC Comparative Sequencing Program"/>
            <person name="Wegmann U."/>
            <person name="Louis P."/>
            <person name="Goesmann A."/>
            <person name="Henrissat B."/>
            <person name="Duncan S.H."/>
            <person name="Flint H.J."/>
        </authorList>
    </citation>
    <scope>NUCLEOTIDE SEQUENCE</scope>
    <source>
        <strain evidence="3">NBRC 107710</strain>
    </source>
</reference>
<dbReference type="PANTHER" id="PTHR43157">
    <property type="entry name" value="PHOSPHATIDYLINOSITOL-GLYCAN BIOSYNTHESIS CLASS F PROTEIN-RELATED"/>
    <property type="match status" value="1"/>
</dbReference>
<organism evidence="4 5">
    <name type="scientific">Methylobacterium brachythecii</name>
    <dbReference type="NCBI Taxonomy" id="1176177"/>
    <lineage>
        <taxon>Bacteria</taxon>
        <taxon>Pseudomonadati</taxon>
        <taxon>Pseudomonadota</taxon>
        <taxon>Alphaproteobacteria</taxon>
        <taxon>Hyphomicrobiales</taxon>
        <taxon>Methylobacteriaceae</taxon>
        <taxon>Methylobacterium</taxon>
    </lineage>
</organism>
<name>A0A7W6AKJ6_9HYPH</name>
<proteinExistence type="inferred from homology"/>
<protein>
    <submittedName>
        <fullName evidence="4">NAD(P)-dependent dehydrogenase (Short-subunit alcohol dehydrogenase family)</fullName>
    </submittedName>
    <submittedName>
        <fullName evidence="3">Short-chain dehydrogenase</fullName>
    </submittedName>
</protein>
<dbReference type="EMBL" id="JACIDN010000004">
    <property type="protein sequence ID" value="MBB3902940.1"/>
    <property type="molecule type" value="Genomic_DNA"/>
</dbReference>
<evidence type="ECO:0000313" key="4">
    <source>
        <dbReference type="EMBL" id="MBB3902940.1"/>
    </source>
</evidence>
<keyword evidence="1" id="KW-0560">Oxidoreductase</keyword>
<dbReference type="GO" id="GO:0016491">
    <property type="term" value="F:oxidoreductase activity"/>
    <property type="evidence" value="ECO:0007669"/>
    <property type="project" value="UniProtKB-KW"/>
</dbReference>
<evidence type="ECO:0000256" key="1">
    <source>
        <dbReference type="ARBA" id="ARBA00023002"/>
    </source>
</evidence>
<dbReference type="RefSeq" id="WP_183505406.1">
    <property type="nucleotide sequence ID" value="NZ_BSPG01000007.1"/>
</dbReference>
<dbReference type="Proteomes" id="UP001156881">
    <property type="component" value="Unassembled WGS sequence"/>
</dbReference>
<dbReference type="Proteomes" id="UP000517759">
    <property type="component" value="Unassembled WGS sequence"/>
</dbReference>